<keyword evidence="2" id="KW-1185">Reference proteome</keyword>
<accession>A0A1Q3EH01</accession>
<dbReference type="AlphaFoldDB" id="A0A1Q3EH01"/>
<dbReference type="EMBL" id="BDGU01000322">
    <property type="protein sequence ID" value="GAW06472.1"/>
    <property type="molecule type" value="Genomic_DNA"/>
</dbReference>
<protein>
    <submittedName>
        <fullName evidence="1">Uncharacterized protein</fullName>
    </submittedName>
</protein>
<evidence type="ECO:0000313" key="1">
    <source>
        <dbReference type="EMBL" id="GAW06472.1"/>
    </source>
</evidence>
<proteinExistence type="predicted"/>
<evidence type="ECO:0000313" key="2">
    <source>
        <dbReference type="Proteomes" id="UP000188533"/>
    </source>
</evidence>
<name>A0A1Q3EH01_LENED</name>
<gene>
    <name evidence="1" type="ORF">LENED_008401</name>
</gene>
<dbReference type="Proteomes" id="UP000188533">
    <property type="component" value="Unassembled WGS sequence"/>
</dbReference>
<reference evidence="1 2" key="1">
    <citation type="submission" date="2016-08" db="EMBL/GenBank/DDBJ databases">
        <authorList>
            <consortium name="Lentinula edodes genome sequencing consortium"/>
            <person name="Sakamoto Y."/>
            <person name="Nakade K."/>
            <person name="Sato S."/>
            <person name="Yoshida Y."/>
            <person name="Miyazaki K."/>
            <person name="Natsume S."/>
            <person name="Konno N."/>
        </authorList>
    </citation>
    <scope>NUCLEOTIDE SEQUENCE [LARGE SCALE GENOMIC DNA]</scope>
    <source>
        <strain evidence="1 2">NBRC 111202</strain>
    </source>
</reference>
<organism evidence="1 2">
    <name type="scientific">Lentinula edodes</name>
    <name type="common">Shiitake mushroom</name>
    <name type="synonym">Lentinus edodes</name>
    <dbReference type="NCBI Taxonomy" id="5353"/>
    <lineage>
        <taxon>Eukaryota</taxon>
        <taxon>Fungi</taxon>
        <taxon>Dikarya</taxon>
        <taxon>Basidiomycota</taxon>
        <taxon>Agaricomycotina</taxon>
        <taxon>Agaricomycetes</taxon>
        <taxon>Agaricomycetidae</taxon>
        <taxon>Agaricales</taxon>
        <taxon>Marasmiineae</taxon>
        <taxon>Omphalotaceae</taxon>
        <taxon>Lentinula</taxon>
    </lineage>
</organism>
<sequence length="125" mass="13626">MNDKAVMFYTLFLYNDLPNAFANAATASEIPRAPLAIILYSPNQTNYVLTVKHKVQASASLHKTSNSPAAIQVLGAFLTKSSGAKSGETSHFKQSLSLGTYIFLNQFTRAGGKNVERRNDKELEG</sequence>
<comment type="caution">
    <text evidence="1">The sequence shown here is derived from an EMBL/GenBank/DDBJ whole genome shotgun (WGS) entry which is preliminary data.</text>
</comment>
<reference evidence="1 2" key="2">
    <citation type="submission" date="2017-02" db="EMBL/GenBank/DDBJ databases">
        <title>A genome survey and senescence transcriptome analysis in Lentinula edodes.</title>
        <authorList>
            <person name="Sakamoto Y."/>
            <person name="Nakade K."/>
            <person name="Sato S."/>
            <person name="Yoshida Y."/>
            <person name="Miyazaki K."/>
            <person name="Natsume S."/>
            <person name="Konno N."/>
        </authorList>
    </citation>
    <scope>NUCLEOTIDE SEQUENCE [LARGE SCALE GENOMIC DNA]</scope>
    <source>
        <strain evidence="1 2">NBRC 111202</strain>
    </source>
</reference>